<proteinExistence type="predicted"/>
<evidence type="ECO:0000256" key="1">
    <source>
        <dbReference type="SAM" id="MobiDB-lite"/>
    </source>
</evidence>
<feature type="region of interest" description="Disordered" evidence="1">
    <location>
        <begin position="373"/>
        <end position="395"/>
    </location>
</feature>
<name>A0AAP8NKD1_9BACT</name>
<comment type="caution">
    <text evidence="2">The sequence shown here is derived from an EMBL/GenBank/DDBJ whole genome shotgun (WGS) entry which is preliminary data.</text>
</comment>
<dbReference type="EMBL" id="PJKN01000008">
    <property type="protein sequence ID" value="PNC53352.1"/>
    <property type="molecule type" value="Genomic_DNA"/>
</dbReference>
<gene>
    <name evidence="2" type="ORF">CXU09_11705</name>
</gene>
<evidence type="ECO:0000313" key="2">
    <source>
        <dbReference type="EMBL" id="PNC53352.1"/>
    </source>
</evidence>
<evidence type="ECO:0000313" key="3">
    <source>
        <dbReference type="Proteomes" id="UP000235914"/>
    </source>
</evidence>
<accession>A0AAP8NKD1</accession>
<reference evidence="2 3" key="1">
    <citation type="journal article" date="2017" name="BMC Genomics">
        <title>Genome sequencing of 39 Akkermansia muciniphila isolates reveals its population structure, genomic and functional diverisity, and global distribution in mammalian gut microbiotas.</title>
        <authorList>
            <person name="Guo X."/>
            <person name="Li S."/>
            <person name="Zhang J."/>
            <person name="Wu F."/>
            <person name="Li X."/>
            <person name="Wu D."/>
            <person name="Zhang M."/>
            <person name="Ou Z."/>
            <person name="Jie Z."/>
            <person name="Yan Q."/>
            <person name="Li P."/>
            <person name="Yi J."/>
            <person name="Peng Y."/>
        </authorList>
    </citation>
    <scope>NUCLEOTIDE SEQUENCE [LARGE SCALE GENOMIC DNA]</scope>
    <source>
        <strain evidence="2 3">GP43</strain>
    </source>
</reference>
<dbReference type="AlphaFoldDB" id="A0AAP8NKD1"/>
<dbReference type="RefSeq" id="WP_102736163.1">
    <property type="nucleotide sequence ID" value="NZ_PJKN01000008.1"/>
</dbReference>
<sequence length="445" mass="47553">MTIQTTIGKTYAVTSAAECTVTTPEGILIATCPAGEQTLFVAPTTEIEISDDAALITESFKGAPVGSAAAGGLNNRQAAAVSDIVENHLNDTITEPHTTATGTDNANFKWCQFASTRVLPGTVVAVSMPCRTTASAQMTANPVYLSVFQLNAGGEYEHVATSENAVVQAIGQTSRWTFRKLQLTGRTTRLCPVPDTATEWTDKLVLGGRVTSVSGEDSKITPISGSGAYVAEVVLEYAHQEPKYATAPVVESHVSDTAVHITEEERTTWNNKADASALSGKVNTATFNSHTGNSTVHVTAEERTAWNEKQDSIVDENGMVTFFRCAIYDESYSLFAVLTGEAVWQNKSSGTFCLRGDDAYSMGVTLSLGRSNGEPARLVKQNQKDPLSPTDVPNREEGNTCWVKFRIDMTDAQYEEAASAGTLDATTLYVTSDGGKVYIGTHALN</sequence>
<dbReference type="Proteomes" id="UP000235914">
    <property type="component" value="Unassembled WGS sequence"/>
</dbReference>
<protein>
    <submittedName>
        <fullName evidence="2">Uncharacterized protein</fullName>
    </submittedName>
</protein>
<organism evidence="2 3">
    <name type="scientific">Akkermansia muciniphila</name>
    <dbReference type="NCBI Taxonomy" id="239935"/>
    <lineage>
        <taxon>Bacteria</taxon>
        <taxon>Pseudomonadati</taxon>
        <taxon>Verrucomicrobiota</taxon>
        <taxon>Verrucomicrobiia</taxon>
        <taxon>Verrucomicrobiales</taxon>
        <taxon>Akkermansiaceae</taxon>
        <taxon>Akkermansia</taxon>
    </lineage>
</organism>